<sequence>MFYLVKCGILVVGANVTRRAFQTRHLTYFPLIPSRLNDKASPRLCLLLSLTRFKELSLVGVPGTAAGILDFRKRSLSISNRRFSRDMANKKNKNIPDRWMDYKALGKRIPGTRLIAFKVPLKQSLQKCLPPSGAFCPSDLVRLLEEQEEELGLIIDLTFTTRYYKPTDLPDSVHYLKIFTAGHAVPNDRTILSFKRAVNRFLRENENNDKLIGVHCTHGLNRTGYLVCRYLIDVEGMVPREAVTLFNRSRGYAIERQNYLKDLLSGPRRSNNGMEEPDQDPIQGGAGCGQDDPPVSRCSPFNEQVPSQGVPHHRRWTPQHHRGVEEQQQRYPRGPAHPPPPPLPPYEMGSSRPCDHEQDWRRPRHPRPPPCPELPRYPGTEYSPHGGAARNERLPPPPQDPQEAPELPWEKPHKKRHGKKKANRS</sequence>
<keyword evidence="6" id="KW-0539">Nucleus</keyword>
<dbReference type="InterPro" id="IPR051029">
    <property type="entry name" value="mRNA_Capping_Enz/RNA_Phosphat"/>
</dbReference>
<evidence type="ECO:0000256" key="11">
    <source>
        <dbReference type="ARBA" id="ARBA00080235"/>
    </source>
</evidence>
<comment type="similarity">
    <text evidence="2">Belongs to the protein-tyrosine phosphatase family. Non-receptor class dual specificity subfamily.</text>
</comment>
<keyword evidence="4" id="KW-0694">RNA-binding</keyword>
<dbReference type="FunFam" id="3.90.190.10:FF:000064">
    <property type="entry name" value="RNA/RNP complex-1-interacting phosphatase homolog"/>
    <property type="match status" value="1"/>
</dbReference>
<feature type="domain" description="Tyrosine specific protein phosphatases" evidence="14">
    <location>
        <begin position="192"/>
        <end position="261"/>
    </location>
</feature>
<evidence type="ECO:0000256" key="3">
    <source>
        <dbReference type="ARBA" id="ARBA00022801"/>
    </source>
</evidence>
<feature type="compositionally biased region" description="Basic residues" evidence="12">
    <location>
        <begin position="311"/>
        <end position="321"/>
    </location>
</feature>
<feature type="compositionally biased region" description="Pro residues" evidence="12">
    <location>
        <begin position="335"/>
        <end position="345"/>
    </location>
</feature>
<dbReference type="PROSITE" id="PS50056">
    <property type="entry name" value="TYR_PHOSPHATASE_2"/>
    <property type="match status" value="1"/>
</dbReference>
<dbReference type="InterPro" id="IPR000340">
    <property type="entry name" value="Dual-sp_phosphatase_cat-dom"/>
</dbReference>
<comment type="subcellular location">
    <subcellularLocation>
        <location evidence="1">Nucleus</location>
    </subcellularLocation>
</comment>
<dbReference type="GO" id="GO:0004651">
    <property type="term" value="F:polynucleotide 5'-phosphatase activity"/>
    <property type="evidence" value="ECO:0007669"/>
    <property type="project" value="TreeGrafter"/>
</dbReference>
<evidence type="ECO:0000256" key="6">
    <source>
        <dbReference type="ARBA" id="ARBA00023242"/>
    </source>
</evidence>
<dbReference type="PANTHER" id="PTHR10367:SF9">
    <property type="entry name" value="DUAL-SPECIFICITY PHOSPHATASE 11 (RNA_RNP COMPLEX 1-INTERACTING)"/>
    <property type="match status" value="1"/>
</dbReference>
<evidence type="ECO:0000313" key="15">
    <source>
        <dbReference type="EMBL" id="KAJ8400972.1"/>
    </source>
</evidence>
<dbReference type="PANTHER" id="PTHR10367">
    <property type="entry name" value="MRNA-CAPPING ENZYME"/>
    <property type="match status" value="1"/>
</dbReference>
<dbReference type="SMART" id="SM00195">
    <property type="entry name" value="DSPc"/>
    <property type="match status" value="1"/>
</dbReference>
<comment type="function">
    <text evidence="7">Possesses RNA 5'-triphosphatase and diphosphatase activities, but displays a poor protein-tyrosine phosphatase activity. In addition, has phosphatase activity with ATP, ADP and O-methylfluorescein phosphate (in vitro). Binds to RNA. May participate in nuclear mRNA metabolism.</text>
</comment>
<proteinExistence type="inferred from homology"/>
<dbReference type="PROSITE" id="PS00383">
    <property type="entry name" value="TYR_PHOSPHATASE_1"/>
    <property type="match status" value="1"/>
</dbReference>
<evidence type="ECO:0000256" key="5">
    <source>
        <dbReference type="ARBA" id="ARBA00022912"/>
    </source>
</evidence>
<dbReference type="PROSITE" id="PS50054">
    <property type="entry name" value="TYR_PHOSPHATASE_DUAL"/>
    <property type="match status" value="1"/>
</dbReference>
<organism evidence="15 16">
    <name type="scientific">Aldrovandia affinis</name>
    <dbReference type="NCBI Taxonomy" id="143900"/>
    <lineage>
        <taxon>Eukaryota</taxon>
        <taxon>Metazoa</taxon>
        <taxon>Chordata</taxon>
        <taxon>Craniata</taxon>
        <taxon>Vertebrata</taxon>
        <taxon>Euteleostomi</taxon>
        <taxon>Actinopterygii</taxon>
        <taxon>Neopterygii</taxon>
        <taxon>Teleostei</taxon>
        <taxon>Notacanthiformes</taxon>
        <taxon>Halosauridae</taxon>
        <taxon>Aldrovandia</taxon>
    </lineage>
</organism>
<feature type="domain" description="Tyrosine-protein phosphatase" evidence="13">
    <location>
        <begin position="119"/>
        <end position="272"/>
    </location>
</feature>
<dbReference type="InterPro" id="IPR020422">
    <property type="entry name" value="TYR_PHOSPHATASE_DUAL_dom"/>
</dbReference>
<dbReference type="Pfam" id="PF00782">
    <property type="entry name" value="DSPc"/>
    <property type="match status" value="1"/>
</dbReference>
<evidence type="ECO:0000256" key="2">
    <source>
        <dbReference type="ARBA" id="ARBA00008601"/>
    </source>
</evidence>
<dbReference type="InterPro" id="IPR000387">
    <property type="entry name" value="Tyr_Pase_dom"/>
</dbReference>
<evidence type="ECO:0000256" key="7">
    <source>
        <dbReference type="ARBA" id="ARBA00054725"/>
    </source>
</evidence>
<keyword evidence="5" id="KW-0904">Protein phosphatase</keyword>
<name>A0AAD7SET7_9TELE</name>
<protein>
    <recommendedName>
        <fullName evidence="9">RNA/RNP complex-1-interacting phosphatase</fullName>
    </recommendedName>
    <alternativeName>
        <fullName evidence="10">Dual specificity protein phosphatase 11</fullName>
    </alternativeName>
    <alternativeName>
        <fullName evidence="11">Phosphatase that interacts with RNA/RNP complex 1</fullName>
    </alternativeName>
</protein>
<reference evidence="15" key="1">
    <citation type="journal article" date="2023" name="Science">
        <title>Genome structures resolve the early diversification of teleost fishes.</title>
        <authorList>
            <person name="Parey E."/>
            <person name="Louis A."/>
            <person name="Montfort J."/>
            <person name="Bouchez O."/>
            <person name="Roques C."/>
            <person name="Iampietro C."/>
            <person name="Lluch J."/>
            <person name="Castinel A."/>
            <person name="Donnadieu C."/>
            <person name="Desvignes T."/>
            <person name="Floi Bucao C."/>
            <person name="Jouanno E."/>
            <person name="Wen M."/>
            <person name="Mejri S."/>
            <person name="Dirks R."/>
            <person name="Jansen H."/>
            <person name="Henkel C."/>
            <person name="Chen W.J."/>
            <person name="Zahm M."/>
            <person name="Cabau C."/>
            <person name="Klopp C."/>
            <person name="Thompson A.W."/>
            <person name="Robinson-Rechavi M."/>
            <person name="Braasch I."/>
            <person name="Lecointre G."/>
            <person name="Bobe J."/>
            <person name="Postlethwait J.H."/>
            <person name="Berthelot C."/>
            <person name="Roest Crollius H."/>
            <person name="Guiguen Y."/>
        </authorList>
    </citation>
    <scope>NUCLEOTIDE SEQUENCE</scope>
    <source>
        <strain evidence="15">NC1722</strain>
    </source>
</reference>
<comment type="caution">
    <text evidence="15">The sequence shown here is derived from an EMBL/GenBank/DDBJ whole genome shotgun (WGS) entry which is preliminary data.</text>
</comment>
<accession>A0AAD7SET7</accession>
<evidence type="ECO:0000256" key="4">
    <source>
        <dbReference type="ARBA" id="ARBA00022884"/>
    </source>
</evidence>
<dbReference type="CDD" id="cd17665">
    <property type="entry name" value="DSP_DUSP11"/>
    <property type="match status" value="1"/>
</dbReference>
<dbReference type="InterPro" id="IPR029021">
    <property type="entry name" value="Prot-tyrosine_phosphatase-like"/>
</dbReference>
<evidence type="ECO:0000256" key="9">
    <source>
        <dbReference type="ARBA" id="ARBA00068666"/>
    </source>
</evidence>
<evidence type="ECO:0000259" key="13">
    <source>
        <dbReference type="PROSITE" id="PS50054"/>
    </source>
</evidence>
<dbReference type="AlphaFoldDB" id="A0AAD7SET7"/>
<evidence type="ECO:0000256" key="8">
    <source>
        <dbReference type="ARBA" id="ARBA00065987"/>
    </source>
</evidence>
<gene>
    <name evidence="15" type="ORF">AAFF_G00389290</name>
</gene>
<keyword evidence="16" id="KW-1185">Reference proteome</keyword>
<dbReference type="GO" id="GO:0004721">
    <property type="term" value="F:phosphoprotein phosphatase activity"/>
    <property type="evidence" value="ECO:0007669"/>
    <property type="project" value="UniProtKB-KW"/>
</dbReference>
<evidence type="ECO:0000256" key="1">
    <source>
        <dbReference type="ARBA" id="ARBA00004123"/>
    </source>
</evidence>
<evidence type="ECO:0000256" key="10">
    <source>
        <dbReference type="ARBA" id="ARBA00076572"/>
    </source>
</evidence>
<dbReference type="GO" id="GO:0005634">
    <property type="term" value="C:nucleus"/>
    <property type="evidence" value="ECO:0007669"/>
    <property type="project" value="UniProtKB-SubCell"/>
</dbReference>
<evidence type="ECO:0000259" key="14">
    <source>
        <dbReference type="PROSITE" id="PS50056"/>
    </source>
</evidence>
<dbReference type="Proteomes" id="UP001221898">
    <property type="component" value="Unassembled WGS sequence"/>
</dbReference>
<feature type="region of interest" description="Disordered" evidence="12">
    <location>
        <begin position="264"/>
        <end position="425"/>
    </location>
</feature>
<evidence type="ECO:0000256" key="12">
    <source>
        <dbReference type="SAM" id="MobiDB-lite"/>
    </source>
</evidence>
<dbReference type="InterPro" id="IPR016130">
    <property type="entry name" value="Tyr_Pase_AS"/>
</dbReference>
<comment type="subunit">
    <text evidence="8">Monomer. May interact with SFRS7 and SFRS9/SRP30C.</text>
</comment>
<feature type="compositionally biased region" description="Basic residues" evidence="12">
    <location>
        <begin position="412"/>
        <end position="425"/>
    </location>
</feature>
<dbReference type="Gene3D" id="3.90.190.10">
    <property type="entry name" value="Protein tyrosine phosphatase superfamily"/>
    <property type="match status" value="1"/>
</dbReference>
<keyword evidence="3" id="KW-0378">Hydrolase</keyword>
<dbReference type="SUPFAM" id="SSF52799">
    <property type="entry name" value="(Phosphotyrosine protein) phosphatases II"/>
    <property type="match status" value="1"/>
</dbReference>
<evidence type="ECO:0000313" key="16">
    <source>
        <dbReference type="Proteomes" id="UP001221898"/>
    </source>
</evidence>
<dbReference type="GO" id="GO:0003723">
    <property type="term" value="F:RNA binding"/>
    <property type="evidence" value="ECO:0007669"/>
    <property type="project" value="UniProtKB-KW"/>
</dbReference>
<dbReference type="EMBL" id="JAINUG010000073">
    <property type="protein sequence ID" value="KAJ8400972.1"/>
    <property type="molecule type" value="Genomic_DNA"/>
</dbReference>